<dbReference type="AlphaFoldDB" id="D2VP77"/>
<sequence length="315" mass="36125">MKANPFIRVLFLITNTKKMAESIGYEVVLRIVDLMRRECCKDDSDGRHFKPLIRFERFHQNEVNPESKKKRKREEMLKDEKANVIVGLISVSVREELLKELWLSSLNAELSGGMTVITHNSSLLNDLPAHSELIHDQLVESLFIEENSLAIHLLVENEKDLETCRMELGALSGYSQDFELYDMDWSSDLSNISCVKPEIKKTNLNGFISVGRNNQHSSQSNILDRENSKNKIKIWICFLKNGQLLSSKDALALLETVSAKDRLCEIRVDNQDTVIVKESSYNDSNESRKLFHLLFSNTEKYGIKFTNLNSTHSTL</sequence>
<dbReference type="GeneID" id="8856063"/>
<dbReference type="KEGG" id="ngr:NAEGRDRAFT_51164"/>
<dbReference type="VEuPathDB" id="AmoebaDB:NAEGRDRAFT_51164"/>
<reference evidence="1 2" key="1">
    <citation type="journal article" date="2010" name="Cell">
        <title>The genome of Naegleria gruberi illuminates early eukaryotic versatility.</title>
        <authorList>
            <person name="Fritz-Laylin L.K."/>
            <person name="Prochnik S.E."/>
            <person name="Ginger M.L."/>
            <person name="Dacks J.B."/>
            <person name="Carpenter M.L."/>
            <person name="Field M.C."/>
            <person name="Kuo A."/>
            <person name="Paredez A."/>
            <person name="Chapman J."/>
            <person name="Pham J."/>
            <person name="Shu S."/>
            <person name="Neupane R."/>
            <person name="Cipriano M."/>
            <person name="Mancuso J."/>
            <person name="Tu H."/>
            <person name="Salamov A."/>
            <person name="Lindquist E."/>
            <person name="Shapiro H."/>
            <person name="Lucas S."/>
            <person name="Grigoriev I.V."/>
            <person name="Cande W.Z."/>
            <person name="Fulton C."/>
            <person name="Rokhsar D.S."/>
            <person name="Dawson S.C."/>
        </authorList>
    </citation>
    <scope>NUCLEOTIDE SEQUENCE [LARGE SCALE GENOMIC DNA]</scope>
    <source>
        <strain evidence="1 2">NEG-M</strain>
    </source>
</reference>
<evidence type="ECO:0000313" key="2">
    <source>
        <dbReference type="Proteomes" id="UP000006671"/>
    </source>
</evidence>
<keyword evidence="2" id="KW-1185">Reference proteome</keyword>
<proteinExistence type="predicted"/>
<evidence type="ECO:0000313" key="1">
    <source>
        <dbReference type="EMBL" id="EFC41381.1"/>
    </source>
</evidence>
<dbReference type="InParanoid" id="D2VP77"/>
<name>D2VP77_NAEGR</name>
<dbReference type="EMBL" id="GG738886">
    <property type="protein sequence ID" value="EFC41381.1"/>
    <property type="molecule type" value="Genomic_DNA"/>
</dbReference>
<accession>D2VP77</accession>
<dbReference type="RefSeq" id="XP_002674125.1">
    <property type="nucleotide sequence ID" value="XM_002674079.1"/>
</dbReference>
<organism evidence="2">
    <name type="scientific">Naegleria gruberi</name>
    <name type="common">Amoeba</name>
    <dbReference type="NCBI Taxonomy" id="5762"/>
    <lineage>
        <taxon>Eukaryota</taxon>
        <taxon>Discoba</taxon>
        <taxon>Heterolobosea</taxon>
        <taxon>Tetramitia</taxon>
        <taxon>Eutetramitia</taxon>
        <taxon>Vahlkampfiidae</taxon>
        <taxon>Naegleria</taxon>
    </lineage>
</organism>
<protein>
    <submittedName>
        <fullName evidence="1">Predicted protein</fullName>
    </submittedName>
</protein>
<gene>
    <name evidence="1" type="ORF">NAEGRDRAFT_51164</name>
</gene>
<dbReference type="Proteomes" id="UP000006671">
    <property type="component" value="Unassembled WGS sequence"/>
</dbReference>